<gene>
    <name evidence="1" type="ORF">BDN71DRAFT_1446857</name>
</gene>
<dbReference type="Proteomes" id="UP000807025">
    <property type="component" value="Unassembled WGS sequence"/>
</dbReference>
<proteinExistence type="predicted"/>
<protein>
    <submittedName>
        <fullName evidence="1">Uncharacterized protein</fullName>
    </submittedName>
</protein>
<keyword evidence="2" id="KW-1185">Reference proteome</keyword>
<name>A0A9P6A0B9_PLEER</name>
<sequence>MLLNLLTDVLVHVNSSYRGCSSGRNPLIAVVEPRKQMVGAMQQKAEVDSVQHAKPAVEAIVSAGYRRYRREKMDLAKLVSATSRYTLLFA</sequence>
<organism evidence="1 2">
    <name type="scientific">Pleurotus eryngii</name>
    <name type="common">Boletus of the steppes</name>
    <dbReference type="NCBI Taxonomy" id="5323"/>
    <lineage>
        <taxon>Eukaryota</taxon>
        <taxon>Fungi</taxon>
        <taxon>Dikarya</taxon>
        <taxon>Basidiomycota</taxon>
        <taxon>Agaricomycotina</taxon>
        <taxon>Agaricomycetes</taxon>
        <taxon>Agaricomycetidae</taxon>
        <taxon>Agaricales</taxon>
        <taxon>Pleurotineae</taxon>
        <taxon>Pleurotaceae</taxon>
        <taxon>Pleurotus</taxon>
    </lineage>
</organism>
<evidence type="ECO:0000313" key="2">
    <source>
        <dbReference type="Proteomes" id="UP000807025"/>
    </source>
</evidence>
<dbReference type="EMBL" id="MU154557">
    <property type="protein sequence ID" value="KAF9495930.1"/>
    <property type="molecule type" value="Genomic_DNA"/>
</dbReference>
<accession>A0A9P6A0B9</accession>
<dbReference type="AlphaFoldDB" id="A0A9P6A0B9"/>
<evidence type="ECO:0000313" key="1">
    <source>
        <dbReference type="EMBL" id="KAF9495930.1"/>
    </source>
</evidence>
<comment type="caution">
    <text evidence="1">The sequence shown here is derived from an EMBL/GenBank/DDBJ whole genome shotgun (WGS) entry which is preliminary data.</text>
</comment>
<reference evidence="1" key="1">
    <citation type="submission" date="2020-11" db="EMBL/GenBank/DDBJ databases">
        <authorList>
            <consortium name="DOE Joint Genome Institute"/>
            <person name="Ahrendt S."/>
            <person name="Riley R."/>
            <person name="Andreopoulos W."/>
            <person name="Labutti K."/>
            <person name="Pangilinan J."/>
            <person name="Ruiz-Duenas F.J."/>
            <person name="Barrasa J.M."/>
            <person name="Sanchez-Garcia M."/>
            <person name="Camarero S."/>
            <person name="Miyauchi S."/>
            <person name="Serrano A."/>
            <person name="Linde D."/>
            <person name="Babiker R."/>
            <person name="Drula E."/>
            <person name="Ayuso-Fernandez I."/>
            <person name="Pacheco R."/>
            <person name="Padilla G."/>
            <person name="Ferreira P."/>
            <person name="Barriuso J."/>
            <person name="Kellner H."/>
            <person name="Castanera R."/>
            <person name="Alfaro M."/>
            <person name="Ramirez L."/>
            <person name="Pisabarro A.G."/>
            <person name="Kuo A."/>
            <person name="Tritt A."/>
            <person name="Lipzen A."/>
            <person name="He G."/>
            <person name="Yan M."/>
            <person name="Ng V."/>
            <person name="Cullen D."/>
            <person name="Martin F."/>
            <person name="Rosso M.-N."/>
            <person name="Henrissat B."/>
            <person name="Hibbett D."/>
            <person name="Martinez A.T."/>
            <person name="Grigoriev I.V."/>
        </authorList>
    </citation>
    <scope>NUCLEOTIDE SEQUENCE</scope>
    <source>
        <strain evidence="1">ATCC 90797</strain>
    </source>
</reference>